<evidence type="ECO:0000256" key="1">
    <source>
        <dbReference type="ARBA" id="ARBA00006484"/>
    </source>
</evidence>
<evidence type="ECO:0000259" key="5">
    <source>
        <dbReference type="SMART" id="SM00822"/>
    </source>
</evidence>
<dbReference type="InterPro" id="IPR036291">
    <property type="entry name" value="NAD(P)-bd_dom_sf"/>
</dbReference>
<name>A0AAU0UP73_9FIRM</name>
<dbReference type="InterPro" id="IPR057326">
    <property type="entry name" value="KR_dom"/>
</dbReference>
<sequence length="248" mass="26613">MSKLNGKYAVVTGGSRGIGAAIVQRFLDDGVAGVAILEWDFNSSKDLAKKLDSTGDKVLPINCDVSKEEQVVEAIKTTLDKFGTIDILVNNAGITRDDMFHKMSKEAWNAVINVNLYGTYHTCKYVVPIMREKRYGRIVNISSVSAFGNVGQANYVATKGAIISFTTALALEGGPKNITANCIAPGFINTDMYQAVPEAIIAEHKKMIPLKRLGEPEEVAGAVSFLASDDASFISSQCLIVSGGRNSI</sequence>
<dbReference type="PANTHER" id="PTHR42879">
    <property type="entry name" value="3-OXOACYL-(ACYL-CARRIER-PROTEIN) REDUCTASE"/>
    <property type="match status" value="1"/>
</dbReference>
<evidence type="ECO:0000313" key="6">
    <source>
        <dbReference type="EMBL" id="WRO22110.1"/>
    </source>
</evidence>
<organism evidence="6 7">
    <name type="scientific">Metallumcola ferriviriculae</name>
    <dbReference type="NCBI Taxonomy" id="3039180"/>
    <lineage>
        <taxon>Bacteria</taxon>
        <taxon>Bacillati</taxon>
        <taxon>Bacillota</taxon>
        <taxon>Clostridia</taxon>
        <taxon>Neomoorellales</taxon>
        <taxon>Desulfitibacteraceae</taxon>
        <taxon>Metallumcola</taxon>
    </lineage>
</organism>
<accession>A0AAU0UP73</accession>
<proteinExistence type="inferred from homology"/>
<dbReference type="GO" id="GO:0016491">
    <property type="term" value="F:oxidoreductase activity"/>
    <property type="evidence" value="ECO:0007669"/>
    <property type="project" value="UniProtKB-KW"/>
</dbReference>
<evidence type="ECO:0000256" key="3">
    <source>
        <dbReference type="ARBA" id="ARBA00023002"/>
    </source>
</evidence>
<feature type="domain" description="Ketoreductase" evidence="5">
    <location>
        <begin position="7"/>
        <end position="186"/>
    </location>
</feature>
<evidence type="ECO:0000256" key="4">
    <source>
        <dbReference type="ARBA" id="ARBA00023221"/>
    </source>
</evidence>
<keyword evidence="7" id="KW-1185">Reference proteome</keyword>
<reference evidence="6 7" key="1">
    <citation type="submission" date="2023-04" db="EMBL/GenBank/DDBJ databases">
        <authorList>
            <person name="Hsu D."/>
        </authorList>
    </citation>
    <scope>NUCLEOTIDE SEQUENCE [LARGE SCALE GENOMIC DNA]</scope>
    <source>
        <strain evidence="6 7">MK1</strain>
    </source>
</reference>
<dbReference type="NCBIfam" id="NF005559">
    <property type="entry name" value="PRK07231.1"/>
    <property type="match status" value="1"/>
</dbReference>
<dbReference type="PRINTS" id="PR00080">
    <property type="entry name" value="SDRFAMILY"/>
</dbReference>
<dbReference type="PRINTS" id="PR00081">
    <property type="entry name" value="GDHRDH"/>
</dbReference>
<dbReference type="EMBL" id="CP121694">
    <property type="protein sequence ID" value="WRO22110.1"/>
    <property type="molecule type" value="Genomic_DNA"/>
</dbReference>
<dbReference type="SMART" id="SM00822">
    <property type="entry name" value="PKS_KR"/>
    <property type="match status" value="1"/>
</dbReference>
<dbReference type="InterPro" id="IPR050259">
    <property type="entry name" value="SDR"/>
</dbReference>
<keyword evidence="4" id="KW-0753">Steroid metabolism</keyword>
<keyword evidence="4" id="KW-0443">Lipid metabolism</keyword>
<keyword evidence="3" id="KW-0560">Oxidoreductase</keyword>
<dbReference type="PROSITE" id="PS00061">
    <property type="entry name" value="ADH_SHORT"/>
    <property type="match status" value="1"/>
</dbReference>
<protein>
    <submittedName>
        <fullName evidence="6">SDR family oxidoreductase</fullName>
    </submittedName>
</protein>
<dbReference type="Pfam" id="PF13561">
    <property type="entry name" value="adh_short_C2"/>
    <property type="match status" value="1"/>
</dbReference>
<dbReference type="GO" id="GO:0008202">
    <property type="term" value="P:steroid metabolic process"/>
    <property type="evidence" value="ECO:0007669"/>
    <property type="project" value="UniProtKB-KW"/>
</dbReference>
<evidence type="ECO:0000256" key="2">
    <source>
        <dbReference type="ARBA" id="ARBA00022857"/>
    </source>
</evidence>
<keyword evidence="2" id="KW-0521">NADP</keyword>
<dbReference type="GO" id="GO:0032787">
    <property type="term" value="P:monocarboxylic acid metabolic process"/>
    <property type="evidence" value="ECO:0007669"/>
    <property type="project" value="UniProtKB-ARBA"/>
</dbReference>
<dbReference type="KEGG" id="dbc:MFMK1_001933"/>
<dbReference type="NCBIfam" id="NF009466">
    <property type="entry name" value="PRK12826.1-2"/>
    <property type="match status" value="1"/>
</dbReference>
<dbReference type="InterPro" id="IPR002347">
    <property type="entry name" value="SDR_fam"/>
</dbReference>
<dbReference type="Gene3D" id="3.40.50.720">
    <property type="entry name" value="NAD(P)-binding Rossmann-like Domain"/>
    <property type="match status" value="1"/>
</dbReference>
<dbReference type="PANTHER" id="PTHR42879:SF2">
    <property type="entry name" value="3-OXOACYL-[ACYL-CARRIER-PROTEIN] REDUCTASE FABG"/>
    <property type="match status" value="1"/>
</dbReference>
<dbReference type="AlphaFoldDB" id="A0AAU0UP73"/>
<dbReference type="InterPro" id="IPR020904">
    <property type="entry name" value="Sc_DH/Rdtase_CS"/>
</dbReference>
<comment type="similarity">
    <text evidence="1">Belongs to the short-chain dehydrogenases/reductases (SDR) family.</text>
</comment>
<evidence type="ECO:0000313" key="7">
    <source>
        <dbReference type="Proteomes" id="UP001329915"/>
    </source>
</evidence>
<dbReference type="RefSeq" id="WP_366921529.1">
    <property type="nucleotide sequence ID" value="NZ_CP121694.1"/>
</dbReference>
<dbReference type="FunFam" id="3.40.50.720:FF:000115">
    <property type="entry name" value="3-oxoacyl-[acyl-carrier-protein] reductase FabG"/>
    <property type="match status" value="1"/>
</dbReference>
<gene>
    <name evidence="6" type="ORF">MFMK1_001933</name>
</gene>
<dbReference type="SUPFAM" id="SSF51735">
    <property type="entry name" value="NAD(P)-binding Rossmann-fold domains"/>
    <property type="match status" value="1"/>
</dbReference>
<dbReference type="Proteomes" id="UP001329915">
    <property type="component" value="Chromosome"/>
</dbReference>